<evidence type="ECO:0000256" key="2">
    <source>
        <dbReference type="PIRSR" id="PIRSR000390-1"/>
    </source>
</evidence>
<dbReference type="GO" id="GO:0000271">
    <property type="term" value="P:polysaccharide biosynthetic process"/>
    <property type="evidence" value="ECO:0007669"/>
    <property type="project" value="TreeGrafter"/>
</dbReference>
<dbReference type="AlphaFoldDB" id="A0A7W3JUD8"/>
<dbReference type="InterPro" id="IPR015424">
    <property type="entry name" value="PyrdxlP-dep_Trfase"/>
</dbReference>
<dbReference type="GO" id="GO:0030170">
    <property type="term" value="F:pyridoxal phosphate binding"/>
    <property type="evidence" value="ECO:0007669"/>
    <property type="project" value="TreeGrafter"/>
</dbReference>
<dbReference type="PANTHER" id="PTHR30244:SF34">
    <property type="entry name" value="DTDP-4-AMINO-4,6-DIDEOXYGALACTOSE TRANSAMINASE"/>
    <property type="match status" value="1"/>
</dbReference>
<accession>A0A7W3JUD8</accession>
<dbReference type="CDD" id="cd00616">
    <property type="entry name" value="AHBA_syn"/>
    <property type="match status" value="1"/>
</dbReference>
<dbReference type="EMBL" id="JACGWU010000003">
    <property type="protein sequence ID" value="MBA8829267.1"/>
    <property type="molecule type" value="Genomic_DNA"/>
</dbReference>
<reference evidence="5 6" key="1">
    <citation type="submission" date="2020-07" db="EMBL/GenBank/DDBJ databases">
        <title>Sequencing the genomes of 1000 actinobacteria strains.</title>
        <authorList>
            <person name="Klenk H.-P."/>
        </authorList>
    </citation>
    <scope>NUCLEOTIDE SEQUENCE [LARGE SCALE GENOMIC DNA]</scope>
    <source>
        <strain evidence="5 6">DSM 23737</strain>
    </source>
</reference>
<dbReference type="InterPro" id="IPR000653">
    <property type="entry name" value="DegT/StrS_aminotransferase"/>
</dbReference>
<keyword evidence="3 4" id="KW-0663">Pyridoxal phosphate</keyword>
<evidence type="ECO:0000313" key="6">
    <source>
        <dbReference type="Proteomes" id="UP000524237"/>
    </source>
</evidence>
<protein>
    <submittedName>
        <fullName evidence="5">dTDP-4-amino-4,6-dideoxygalactose transaminase</fullName>
    </submittedName>
</protein>
<dbReference type="PIRSF" id="PIRSF000390">
    <property type="entry name" value="PLP_StrS"/>
    <property type="match status" value="1"/>
</dbReference>
<dbReference type="Proteomes" id="UP000524237">
    <property type="component" value="Unassembled WGS sequence"/>
</dbReference>
<comment type="similarity">
    <text evidence="4">Belongs to the DegT/DnrJ/EryC1 family.</text>
</comment>
<dbReference type="RefSeq" id="WP_182484705.1">
    <property type="nucleotide sequence ID" value="NZ_JACGWU010000003.1"/>
</dbReference>
<evidence type="ECO:0000256" key="4">
    <source>
        <dbReference type="RuleBase" id="RU004508"/>
    </source>
</evidence>
<organism evidence="5 6">
    <name type="scientific">Alpinimonas psychrophila</name>
    <dbReference type="NCBI Taxonomy" id="748908"/>
    <lineage>
        <taxon>Bacteria</taxon>
        <taxon>Bacillati</taxon>
        <taxon>Actinomycetota</taxon>
        <taxon>Actinomycetes</taxon>
        <taxon>Micrococcales</taxon>
        <taxon>Microbacteriaceae</taxon>
        <taxon>Alpinimonas</taxon>
    </lineage>
</organism>
<dbReference type="Pfam" id="PF01041">
    <property type="entry name" value="DegT_DnrJ_EryC1"/>
    <property type="match status" value="1"/>
</dbReference>
<evidence type="ECO:0000256" key="1">
    <source>
        <dbReference type="ARBA" id="ARBA00001933"/>
    </source>
</evidence>
<dbReference type="InterPro" id="IPR015421">
    <property type="entry name" value="PyrdxlP-dep_Trfase_major"/>
</dbReference>
<keyword evidence="6" id="KW-1185">Reference proteome</keyword>
<name>A0A7W3JUD8_9MICO</name>
<evidence type="ECO:0000313" key="5">
    <source>
        <dbReference type="EMBL" id="MBA8829267.1"/>
    </source>
</evidence>
<dbReference type="Gene3D" id="3.90.1150.10">
    <property type="entry name" value="Aspartate Aminotransferase, domain 1"/>
    <property type="match status" value="1"/>
</dbReference>
<dbReference type="InterPro" id="IPR015422">
    <property type="entry name" value="PyrdxlP-dep_Trfase_small"/>
</dbReference>
<gene>
    <name evidence="5" type="ORF">FB555_001370</name>
</gene>
<evidence type="ECO:0000256" key="3">
    <source>
        <dbReference type="PIRSR" id="PIRSR000390-2"/>
    </source>
</evidence>
<feature type="active site" description="Proton acceptor" evidence="2">
    <location>
        <position position="181"/>
    </location>
</feature>
<dbReference type="PANTHER" id="PTHR30244">
    <property type="entry name" value="TRANSAMINASE"/>
    <property type="match status" value="1"/>
</dbReference>
<dbReference type="GO" id="GO:0008483">
    <property type="term" value="F:transaminase activity"/>
    <property type="evidence" value="ECO:0007669"/>
    <property type="project" value="TreeGrafter"/>
</dbReference>
<dbReference type="SUPFAM" id="SSF53383">
    <property type="entry name" value="PLP-dependent transferases"/>
    <property type="match status" value="1"/>
</dbReference>
<dbReference type="Gene3D" id="3.40.640.10">
    <property type="entry name" value="Type I PLP-dependent aspartate aminotransferase-like (Major domain)"/>
    <property type="match status" value="1"/>
</dbReference>
<comment type="caution">
    <text evidence="5">The sequence shown here is derived from an EMBL/GenBank/DDBJ whole genome shotgun (WGS) entry which is preliminary data.</text>
</comment>
<proteinExistence type="inferred from homology"/>
<feature type="modified residue" description="N6-(pyridoxal phosphate)lysine" evidence="3">
    <location>
        <position position="181"/>
    </location>
</feature>
<sequence>MTIPYGRQSISQGDIDAVVSVMTTDWLTMGPVVTAFEDAIATLSGTPDSTVVSSGTAALHCAYAALNVSNGDEVITSPLTFVATAATAMALGVKVHFADVAADTGNIDPGSVAALITPRTKVIAGVDYAGHPVDADELASLAHSTGAYFLEDAAHSIASTYKNRPVGSLADITAFSFFPTKNMTTAEGGAVVSPDAALVERARRFRSHGLVRNKEEQRYPDEGPWHQEVHEIGLNYRLPDVLSALGLNQVKRIAEFKARRTSIFERYKEELSDVAGLILPTKRDYVDPMWHLYPVRIPEGRRREVFDFMRNAGVLVQVNYLPAYWHPVFEDLGYKRGMCPVAEAYYEQEISLPMYADLSHDQQSIVIDVLRKALA</sequence>
<comment type="cofactor">
    <cofactor evidence="1">
        <name>pyridoxal 5'-phosphate</name>
        <dbReference type="ChEBI" id="CHEBI:597326"/>
    </cofactor>
</comment>